<dbReference type="InterPro" id="IPR015943">
    <property type="entry name" value="WD40/YVTN_repeat-like_dom_sf"/>
</dbReference>
<dbReference type="PANTHER" id="PTHR12442:SF11">
    <property type="entry name" value="DYNEIN AXONEMAL INTERMEDIATE CHAIN 1"/>
    <property type="match status" value="1"/>
</dbReference>
<evidence type="ECO:0000256" key="10">
    <source>
        <dbReference type="ARBA" id="ARBA00023273"/>
    </source>
</evidence>
<evidence type="ECO:0000256" key="9">
    <source>
        <dbReference type="ARBA" id="ARBA00023212"/>
    </source>
</evidence>
<feature type="region of interest" description="Disordered" evidence="12">
    <location>
        <begin position="159"/>
        <end position="186"/>
    </location>
</feature>
<dbReference type="Gene3D" id="2.130.10.10">
    <property type="entry name" value="YVTN repeat-like/Quinoprotein amine dehydrogenase"/>
    <property type="match status" value="2"/>
</dbReference>
<dbReference type="SMART" id="SM00320">
    <property type="entry name" value="WD40"/>
    <property type="match status" value="4"/>
</dbReference>
<dbReference type="PROSITE" id="PS50294">
    <property type="entry name" value="WD_REPEATS_REGION"/>
    <property type="match status" value="1"/>
</dbReference>
<evidence type="ECO:0000256" key="3">
    <source>
        <dbReference type="ARBA" id="ARBA00022490"/>
    </source>
</evidence>
<keyword evidence="8" id="KW-0505">Motor protein</keyword>
<evidence type="ECO:0000313" key="13">
    <source>
        <dbReference type="EMBL" id="KAK3240083.1"/>
    </source>
</evidence>
<evidence type="ECO:0000256" key="7">
    <source>
        <dbReference type="ARBA" id="ARBA00023017"/>
    </source>
</evidence>
<dbReference type="Pfam" id="PF00400">
    <property type="entry name" value="WD40"/>
    <property type="match status" value="3"/>
</dbReference>
<evidence type="ECO:0000256" key="12">
    <source>
        <dbReference type="SAM" id="MobiDB-lite"/>
    </source>
</evidence>
<keyword evidence="14" id="KW-1185">Reference proteome</keyword>
<reference evidence="13 14" key="1">
    <citation type="journal article" date="2015" name="Genome Biol. Evol.">
        <title>Comparative Genomics of a Bacterivorous Green Alga Reveals Evolutionary Causalities and Consequences of Phago-Mixotrophic Mode of Nutrition.</title>
        <authorList>
            <person name="Burns J.A."/>
            <person name="Paasch A."/>
            <person name="Narechania A."/>
            <person name="Kim E."/>
        </authorList>
    </citation>
    <scope>NUCLEOTIDE SEQUENCE [LARGE SCALE GENOMIC DNA]</scope>
    <source>
        <strain evidence="13 14">PLY_AMNH</strain>
    </source>
</reference>
<dbReference type="GO" id="GO:0005874">
    <property type="term" value="C:microtubule"/>
    <property type="evidence" value="ECO:0007669"/>
    <property type="project" value="UniProtKB-KW"/>
</dbReference>
<keyword evidence="9" id="KW-0206">Cytoskeleton</keyword>
<accession>A0AAE0ET94</accession>
<dbReference type="InterPro" id="IPR036322">
    <property type="entry name" value="WD40_repeat_dom_sf"/>
</dbReference>
<evidence type="ECO:0000313" key="14">
    <source>
        <dbReference type="Proteomes" id="UP001190700"/>
    </source>
</evidence>
<sequence>MPPKKPTKARGKKGQPTPEPEVEETEPEVTAPGHLDFEPPAREIVVPKEQLELTETELEEEITKMLTANNPTAPTNIARFNFKERTYKFEPMVDQLETHYRSDGYVLHRSSDDAKRQMELERMEAEAIAEFEKQLNAPKEDGEEAVDDSKQLRNQFNFSERAAQTQNNPMRDRYTSTEPPPTASFNASCTQWEIYDAYMEDQERQRLQKEIQKAKGKEKDNKKPEEEKKEKETVMHGSAMCKAVKVMERMVNQNSFSDIADDFKYWEDASDQFREGEGTLLPLWKFYNERAKRKHVTSICWNPEYHDLFAVGYGSFDFLKQSTGLICCYSLKNPSHPEYTFTTESGVMCLDFHPQHSSLLAVGLYDGTVMVYDVRNKVNRPIFSSSVKTGKHTDPVWQVCWQEEDMTKSLNFFSVSSDGRVTLWTMSKSELTYQDVMELKLVGNVRDADPDDETALGSLAGGCSFDFNKTSDHLFVVGTEEGNIHKCSKAYNSQYLETYKGHNMSVYTVKWNNQHPKVFLSASADWTVKLWDHTNAKPIMSFDLNNAVGDVAWAPYSSTVFAAVTSDGKVHVFDLNENKHEPMCEQKIVRKAKLTKITYNQKHPIILVGDDRGCVTSLKLSPNLRKTSGSPPDAEVEQDKLNKIMEVALKGEV</sequence>
<dbReference type="GO" id="GO:0036158">
    <property type="term" value="P:outer dynein arm assembly"/>
    <property type="evidence" value="ECO:0007669"/>
    <property type="project" value="TreeGrafter"/>
</dbReference>
<keyword evidence="5" id="KW-0493">Microtubule</keyword>
<comment type="caution">
    <text evidence="13">The sequence shown here is derived from an EMBL/GenBank/DDBJ whole genome shotgun (WGS) entry which is preliminary data.</text>
</comment>
<comment type="subcellular location">
    <subcellularLocation>
        <location evidence="1">Cytoplasm</location>
        <location evidence="1">Cytoskeleton</location>
        <location evidence="1">Cilium axoneme</location>
    </subcellularLocation>
</comment>
<dbReference type="InterPro" id="IPR050687">
    <property type="entry name" value="Dynein_IC"/>
</dbReference>
<evidence type="ECO:0000256" key="11">
    <source>
        <dbReference type="PROSITE-ProRule" id="PRU00221"/>
    </source>
</evidence>
<evidence type="ECO:0000256" key="8">
    <source>
        <dbReference type="ARBA" id="ARBA00023175"/>
    </source>
</evidence>
<feature type="compositionally biased region" description="Polar residues" evidence="12">
    <location>
        <begin position="159"/>
        <end position="169"/>
    </location>
</feature>
<dbReference type="SUPFAM" id="SSF50978">
    <property type="entry name" value="WD40 repeat-like"/>
    <property type="match status" value="1"/>
</dbReference>
<feature type="compositionally biased region" description="Basic residues" evidence="12">
    <location>
        <begin position="1"/>
        <end position="13"/>
    </location>
</feature>
<dbReference type="GO" id="GO:0036157">
    <property type="term" value="C:outer dynein arm"/>
    <property type="evidence" value="ECO:0007669"/>
    <property type="project" value="TreeGrafter"/>
</dbReference>
<dbReference type="FunFam" id="2.130.10.10:FF:001467">
    <property type="entry name" value="Flagellar outer dynein arm intermediate chain 1"/>
    <property type="match status" value="1"/>
</dbReference>
<evidence type="ECO:0000256" key="5">
    <source>
        <dbReference type="ARBA" id="ARBA00022701"/>
    </source>
</evidence>
<dbReference type="GO" id="GO:0045503">
    <property type="term" value="F:dynein light chain binding"/>
    <property type="evidence" value="ECO:0007669"/>
    <property type="project" value="TreeGrafter"/>
</dbReference>
<keyword evidence="3" id="KW-0963">Cytoplasm</keyword>
<keyword evidence="4 11" id="KW-0853">WD repeat</keyword>
<dbReference type="PANTHER" id="PTHR12442">
    <property type="entry name" value="DYNEIN INTERMEDIATE CHAIN"/>
    <property type="match status" value="1"/>
</dbReference>
<evidence type="ECO:0000256" key="1">
    <source>
        <dbReference type="ARBA" id="ARBA00004430"/>
    </source>
</evidence>
<keyword evidence="10" id="KW-0966">Cell projection</keyword>
<dbReference type="InterPro" id="IPR001680">
    <property type="entry name" value="WD40_rpt"/>
</dbReference>
<dbReference type="GO" id="GO:0003341">
    <property type="term" value="P:cilium movement"/>
    <property type="evidence" value="ECO:0007669"/>
    <property type="project" value="TreeGrafter"/>
</dbReference>
<evidence type="ECO:0000256" key="2">
    <source>
        <dbReference type="ARBA" id="ARBA00011059"/>
    </source>
</evidence>
<dbReference type="EMBL" id="LGRX02033745">
    <property type="protein sequence ID" value="KAK3240083.1"/>
    <property type="molecule type" value="Genomic_DNA"/>
</dbReference>
<proteinExistence type="inferred from homology"/>
<comment type="similarity">
    <text evidence="2">Belongs to the dynein intermediate chain family.</text>
</comment>
<keyword evidence="13" id="KW-0282">Flagellum</keyword>
<dbReference type="GO" id="GO:0045504">
    <property type="term" value="F:dynein heavy chain binding"/>
    <property type="evidence" value="ECO:0007669"/>
    <property type="project" value="TreeGrafter"/>
</dbReference>
<feature type="region of interest" description="Disordered" evidence="12">
    <location>
        <begin position="210"/>
        <end position="234"/>
    </location>
</feature>
<name>A0AAE0ET94_9CHLO</name>
<gene>
    <name evidence="13" type="ORF">CYMTET_50038</name>
</gene>
<feature type="repeat" description="WD" evidence="11">
    <location>
        <begin position="499"/>
        <end position="541"/>
    </location>
</feature>
<keyword evidence="6" id="KW-0677">Repeat</keyword>
<feature type="region of interest" description="Disordered" evidence="12">
    <location>
        <begin position="1"/>
        <end position="40"/>
    </location>
</feature>
<dbReference type="AlphaFoldDB" id="A0AAE0ET94"/>
<protein>
    <submittedName>
        <fullName evidence="13">Dynein, 78 kDa intermediate chain, flagellar outer arm</fullName>
    </submittedName>
</protein>
<evidence type="ECO:0000256" key="6">
    <source>
        <dbReference type="ARBA" id="ARBA00022737"/>
    </source>
</evidence>
<dbReference type="FunFam" id="2.130.10.10:FF:001006">
    <property type="entry name" value="Dynein intermediate chain 1, axonemal"/>
    <property type="match status" value="1"/>
</dbReference>
<organism evidence="13 14">
    <name type="scientific">Cymbomonas tetramitiformis</name>
    <dbReference type="NCBI Taxonomy" id="36881"/>
    <lineage>
        <taxon>Eukaryota</taxon>
        <taxon>Viridiplantae</taxon>
        <taxon>Chlorophyta</taxon>
        <taxon>Pyramimonadophyceae</taxon>
        <taxon>Pyramimonadales</taxon>
        <taxon>Pyramimonadaceae</taxon>
        <taxon>Cymbomonas</taxon>
    </lineage>
</organism>
<evidence type="ECO:0000256" key="4">
    <source>
        <dbReference type="ARBA" id="ARBA00022574"/>
    </source>
</evidence>
<dbReference type="PROSITE" id="PS50082">
    <property type="entry name" value="WD_REPEATS_2"/>
    <property type="match status" value="1"/>
</dbReference>
<dbReference type="Proteomes" id="UP001190700">
    <property type="component" value="Unassembled WGS sequence"/>
</dbReference>
<keyword evidence="13" id="KW-0969">Cilium</keyword>
<keyword evidence="7" id="KW-0243">Dynein</keyword>